<dbReference type="InterPro" id="IPR052343">
    <property type="entry name" value="Retrotransposon-Effector_Assoc"/>
</dbReference>
<dbReference type="SUPFAM" id="SSF56672">
    <property type="entry name" value="DNA/RNA polymerases"/>
    <property type="match status" value="1"/>
</dbReference>
<dbReference type="CDD" id="cd06222">
    <property type="entry name" value="RNase_H_like"/>
    <property type="match status" value="1"/>
</dbReference>
<keyword evidence="2" id="KW-0548">Nucleotidyltransferase</keyword>
<evidence type="ECO:0000313" key="3">
    <source>
        <dbReference type="Proteomes" id="UP000325315"/>
    </source>
</evidence>
<dbReference type="InterPro" id="IPR026960">
    <property type="entry name" value="RVT-Znf"/>
</dbReference>
<dbReference type="AlphaFoldDB" id="A0A5B6VK62"/>
<accession>A0A5B6VK62</accession>
<dbReference type="InterPro" id="IPR036397">
    <property type="entry name" value="RNaseH_sf"/>
</dbReference>
<dbReference type="GO" id="GO:0003964">
    <property type="term" value="F:RNA-directed DNA polymerase activity"/>
    <property type="evidence" value="ECO:0007669"/>
    <property type="project" value="UniProtKB-KW"/>
</dbReference>
<dbReference type="OrthoDB" id="992307at2759"/>
<dbReference type="PANTHER" id="PTHR46890">
    <property type="entry name" value="NON-LTR RETROLELEMENT REVERSE TRANSCRIPTASE-LIKE PROTEIN-RELATED"/>
    <property type="match status" value="1"/>
</dbReference>
<dbReference type="InterPro" id="IPR043502">
    <property type="entry name" value="DNA/RNA_pol_sf"/>
</dbReference>
<dbReference type="InterPro" id="IPR012337">
    <property type="entry name" value="RNaseH-like_sf"/>
</dbReference>
<dbReference type="Pfam" id="PF13966">
    <property type="entry name" value="zf-RVT"/>
    <property type="match status" value="1"/>
</dbReference>
<keyword evidence="2" id="KW-0808">Transferase</keyword>
<dbReference type="Gene3D" id="3.30.420.10">
    <property type="entry name" value="Ribonuclease H-like superfamily/Ribonuclease H"/>
    <property type="match status" value="1"/>
</dbReference>
<proteinExistence type="predicted"/>
<dbReference type="SUPFAM" id="SSF53098">
    <property type="entry name" value="Ribonuclease H-like"/>
    <property type="match status" value="1"/>
</dbReference>
<dbReference type="PROSITE" id="PS50878">
    <property type="entry name" value="RT_POL"/>
    <property type="match status" value="1"/>
</dbReference>
<dbReference type="PANTHER" id="PTHR46890:SF48">
    <property type="entry name" value="RNA-DIRECTED DNA POLYMERASE"/>
    <property type="match status" value="1"/>
</dbReference>
<dbReference type="Pfam" id="PF00078">
    <property type="entry name" value="RVT_1"/>
    <property type="match status" value="1"/>
</dbReference>
<name>A0A5B6VK62_9ROSI</name>
<dbReference type="Pfam" id="PF13456">
    <property type="entry name" value="RVT_3"/>
    <property type="match status" value="1"/>
</dbReference>
<dbReference type="InterPro" id="IPR002156">
    <property type="entry name" value="RNaseH_domain"/>
</dbReference>
<sequence>MTTFNQIDPRKAPGIDGLPGSFFKEHWQTLGEDVLKMCHEILNNTNNVFSLNETLLVMIPKVENPCDMTNYRPISLCRFVYKMVSKVLANRLKEVIPLCISLNQSAFVPGRMIHGNVLVAHELMHHLLNSRNGSSKGCVVKLDMSKAYDRVEWGFLENVLLKFGFFNEWVNKIMCCVRTVRYRVKCNTQLTNTIILERGLRQGDPLSPYLFLFCMEVFSRMLTDAQKNLRIRGIHRLNLDKSMVCFGQKTAISKRTMMNRWLNMKVVDSLDGYLGLPIPIGNKRLNAFKNMVNCITKRINSWSKRFLSYGGKEIFIKSVLQAIPAYGGLGFRDLRLFNVALLGRQVWRLLTYKDTLCYKVLSSKYFPNGDVFHPIKVNRPSFTWQSISKAASTLYEGFGWCVGNGRNIDLWKDHWGFEGLSGSAIRLDRNMVHEKRVSDLLNANQDDWKEHRILELFGDSLKDQICKIPIIHDGQVDHRIWFHNSCGFFSSKSAYSWLILKQIGFGPHRFFWRIIWKLKILPKIRIFGWRLGHDILPTYDKIANFRSELNSFCPRCGNDKETLIHALKDCPKARAVLEYGGFNNRLLEGVFVNCIDWVEKVARVLDKIAISNFLTVLWNIWNSKNYRIFQGAEMEAKVIWEKASALSHEFRIYNLMEVPMIPKSRMVANWKKPVFGVYKINIDASIKDKDVSFGLVARDCDGFVLGGRMGLWHKNMDVLWEEMTALKESINFACTNNWDKVQIETDCASLVNRFKKRKEDVTNLGYCLRALFEQTNQFVSFDLIWALRSYNSVADQLCKLARDNCCNKEFNMDYPLEIHNSILKDAIK</sequence>
<reference evidence="3" key="1">
    <citation type="journal article" date="2019" name="Plant Biotechnol. J.">
        <title>Genome sequencing of the Australian wild diploid species Gossypium australe highlights disease resistance and delayed gland morphogenesis.</title>
        <authorList>
            <person name="Cai Y."/>
            <person name="Cai X."/>
            <person name="Wang Q."/>
            <person name="Wang P."/>
            <person name="Zhang Y."/>
            <person name="Cai C."/>
            <person name="Xu Y."/>
            <person name="Wang K."/>
            <person name="Zhou Z."/>
            <person name="Wang C."/>
            <person name="Geng S."/>
            <person name="Li B."/>
            <person name="Dong Q."/>
            <person name="Hou Y."/>
            <person name="Wang H."/>
            <person name="Ai P."/>
            <person name="Liu Z."/>
            <person name="Yi F."/>
            <person name="Sun M."/>
            <person name="An G."/>
            <person name="Cheng J."/>
            <person name="Zhang Y."/>
            <person name="Shi Q."/>
            <person name="Xie Y."/>
            <person name="Shi X."/>
            <person name="Chang Y."/>
            <person name="Huang F."/>
            <person name="Chen Y."/>
            <person name="Hong S."/>
            <person name="Mi L."/>
            <person name="Sun Q."/>
            <person name="Zhang L."/>
            <person name="Zhou B."/>
            <person name="Peng R."/>
            <person name="Zhang X."/>
            <person name="Liu F."/>
        </authorList>
    </citation>
    <scope>NUCLEOTIDE SEQUENCE [LARGE SCALE GENOMIC DNA]</scope>
    <source>
        <strain evidence="3">cv. PA1801</strain>
    </source>
</reference>
<gene>
    <name evidence="2" type="ORF">EPI10_015207</name>
</gene>
<organism evidence="2 3">
    <name type="scientific">Gossypium australe</name>
    <dbReference type="NCBI Taxonomy" id="47621"/>
    <lineage>
        <taxon>Eukaryota</taxon>
        <taxon>Viridiplantae</taxon>
        <taxon>Streptophyta</taxon>
        <taxon>Embryophyta</taxon>
        <taxon>Tracheophyta</taxon>
        <taxon>Spermatophyta</taxon>
        <taxon>Magnoliopsida</taxon>
        <taxon>eudicotyledons</taxon>
        <taxon>Gunneridae</taxon>
        <taxon>Pentapetalae</taxon>
        <taxon>rosids</taxon>
        <taxon>malvids</taxon>
        <taxon>Malvales</taxon>
        <taxon>Malvaceae</taxon>
        <taxon>Malvoideae</taxon>
        <taxon>Gossypium</taxon>
    </lineage>
</organism>
<comment type="caution">
    <text evidence="2">The sequence shown here is derived from an EMBL/GenBank/DDBJ whole genome shotgun (WGS) entry which is preliminary data.</text>
</comment>
<keyword evidence="3" id="KW-1185">Reference proteome</keyword>
<keyword evidence="2" id="KW-0695">RNA-directed DNA polymerase</keyword>
<dbReference type="GO" id="GO:0003676">
    <property type="term" value="F:nucleic acid binding"/>
    <property type="evidence" value="ECO:0007669"/>
    <property type="project" value="InterPro"/>
</dbReference>
<dbReference type="GO" id="GO:0004523">
    <property type="term" value="F:RNA-DNA hybrid ribonuclease activity"/>
    <property type="evidence" value="ECO:0007669"/>
    <property type="project" value="InterPro"/>
</dbReference>
<dbReference type="Proteomes" id="UP000325315">
    <property type="component" value="Unassembled WGS sequence"/>
</dbReference>
<dbReference type="EMBL" id="SMMG02000006">
    <property type="protein sequence ID" value="KAA3469415.1"/>
    <property type="molecule type" value="Genomic_DNA"/>
</dbReference>
<feature type="domain" description="Reverse transcriptase" evidence="1">
    <location>
        <begin position="40"/>
        <end position="314"/>
    </location>
</feature>
<evidence type="ECO:0000259" key="1">
    <source>
        <dbReference type="PROSITE" id="PS50878"/>
    </source>
</evidence>
<dbReference type="InterPro" id="IPR000477">
    <property type="entry name" value="RT_dom"/>
</dbReference>
<protein>
    <submittedName>
        <fullName evidence="2">Reverse transcriptase</fullName>
    </submittedName>
</protein>
<evidence type="ECO:0000313" key="2">
    <source>
        <dbReference type="EMBL" id="KAA3469415.1"/>
    </source>
</evidence>
<dbReference type="InterPro" id="IPR044730">
    <property type="entry name" value="RNase_H-like_dom_plant"/>
</dbReference>
<dbReference type="CDD" id="cd01650">
    <property type="entry name" value="RT_nLTR_like"/>
    <property type="match status" value="1"/>
</dbReference>